<evidence type="ECO:0000259" key="2">
    <source>
        <dbReference type="Pfam" id="PF05170"/>
    </source>
</evidence>
<feature type="transmembrane region" description="Helical" evidence="1">
    <location>
        <begin position="12"/>
        <end position="34"/>
    </location>
</feature>
<reference evidence="3 4" key="1">
    <citation type="submission" date="2024-03" db="EMBL/GenBank/DDBJ databases">
        <title>Two novel species of the genus Flavobacterium exhibiting potentially degradation of complex polysaccharides.</title>
        <authorList>
            <person name="Lian X."/>
        </authorList>
    </citation>
    <scope>NUCLEOTIDE SEQUENCE [LARGE SCALE GENOMIC DNA]</scope>
    <source>
        <strain evidence="4">j3</strain>
    </source>
</reference>
<dbReference type="EMBL" id="JBCGDO010000003">
    <property type="protein sequence ID" value="MEM0541658.1"/>
    <property type="molecule type" value="Genomic_DNA"/>
</dbReference>
<keyword evidence="1" id="KW-0812">Transmembrane</keyword>
<protein>
    <submittedName>
        <fullName evidence="3">AsmA family protein</fullName>
    </submittedName>
</protein>
<gene>
    <name evidence="3" type="ORF">WFZ85_03445</name>
</gene>
<feature type="domain" description="AsmA" evidence="2">
    <location>
        <begin position="11"/>
        <end position="177"/>
    </location>
</feature>
<dbReference type="PANTHER" id="PTHR30441:SF8">
    <property type="entry name" value="DUF748 DOMAIN-CONTAINING PROTEIN"/>
    <property type="match status" value="1"/>
</dbReference>
<proteinExistence type="predicted"/>
<dbReference type="InterPro" id="IPR052894">
    <property type="entry name" value="AsmA-related"/>
</dbReference>
<keyword evidence="1" id="KW-0472">Membrane</keyword>
<evidence type="ECO:0000313" key="4">
    <source>
        <dbReference type="Proteomes" id="UP001460072"/>
    </source>
</evidence>
<dbReference type="RefSeq" id="WP_342694890.1">
    <property type="nucleotide sequence ID" value="NZ_JBCGDO010000003.1"/>
</dbReference>
<comment type="caution">
    <text evidence="3">The sequence shown here is derived from an EMBL/GenBank/DDBJ whole genome shotgun (WGS) entry which is preliminary data.</text>
</comment>
<dbReference type="Proteomes" id="UP001460072">
    <property type="component" value="Unassembled WGS sequence"/>
</dbReference>
<evidence type="ECO:0000256" key="1">
    <source>
        <dbReference type="SAM" id="Phobius"/>
    </source>
</evidence>
<sequence>MQKSIKYKGLKFFKILGVAMASILFLMFVLPILFPEKIANEVKLFANKKLTGELDFKETKLSFFNHFPSLTLTLTDFSLKGSAPYVKETLVSAQEVAFGINLKSLLLDKKINIDKIFVSDAVINVRVNEKGQANYNVYIAEPRKKKKSNDSETALRLEKIVIENTRLVYDDKATKMLIDAKGFNYAGNGDLDLAVFEIYTEAQIDDFSLTYNGEQYLKNKKVDADLITNINTNSLAFVFQQNNLKINKLPVDFIGKFDFLSNGYNMDFNIKSTNSKLNDFFTALPPSYVTWLKKTKVEGNTDLSFTLKGKYIESKNQKPDLAFNMKIRNGMINYSDAPFPVSNIFLNFDTKLPSLDTEKLLVNIDSVFFNVNKDYIKGIIKTEGMSTPKIDARINSKIDLAAMGRAFGIQNMDLRGILNMDIKSNGIYDKKMAKFL</sequence>
<organism evidence="3 4">
    <name type="scientific">Flavobacterium aureirubrum</name>
    <dbReference type="NCBI Taxonomy" id="3133147"/>
    <lineage>
        <taxon>Bacteria</taxon>
        <taxon>Pseudomonadati</taxon>
        <taxon>Bacteroidota</taxon>
        <taxon>Flavobacteriia</taxon>
        <taxon>Flavobacteriales</taxon>
        <taxon>Flavobacteriaceae</taxon>
        <taxon>Flavobacterium</taxon>
    </lineage>
</organism>
<keyword evidence="1" id="KW-1133">Transmembrane helix</keyword>
<name>A0ABU9N532_9FLAO</name>
<evidence type="ECO:0000313" key="3">
    <source>
        <dbReference type="EMBL" id="MEM0541658.1"/>
    </source>
</evidence>
<keyword evidence="4" id="KW-1185">Reference proteome</keyword>
<dbReference type="InterPro" id="IPR007844">
    <property type="entry name" value="AsmA"/>
</dbReference>
<dbReference type="PANTHER" id="PTHR30441">
    <property type="entry name" value="DUF748 DOMAIN-CONTAINING PROTEIN"/>
    <property type="match status" value="1"/>
</dbReference>
<accession>A0ABU9N532</accession>
<dbReference type="Pfam" id="PF05170">
    <property type="entry name" value="AsmA"/>
    <property type="match status" value="1"/>
</dbReference>